<keyword evidence="1" id="KW-0614">Plasmid</keyword>
<dbReference type="SUPFAM" id="SSF52540">
    <property type="entry name" value="P-loop containing nucleoside triphosphate hydrolases"/>
    <property type="match status" value="1"/>
</dbReference>
<reference evidence="1 2" key="1">
    <citation type="submission" date="2023-02" db="EMBL/GenBank/DDBJ databases">
        <title>Comparative genomics and fermentation flavor characterization of five lactic acid bacteria reveal flavor biosynthesis metabolic pathways in fermented muskmelon puree.</title>
        <authorList>
            <person name="Yuan L."/>
            <person name="Li M."/>
            <person name="Xu X."/>
            <person name="Lao F."/>
            <person name="Wu J."/>
        </authorList>
    </citation>
    <scope>NUCLEOTIDE SEQUENCE [LARGE SCALE GENOMIC DNA]</scope>
    <source>
        <strain evidence="1 2">Ca-4</strain>
        <plasmid evidence="1 2">unnamed3</plasmid>
    </source>
</reference>
<evidence type="ECO:0000313" key="1">
    <source>
        <dbReference type="EMBL" id="WEA58285.1"/>
    </source>
</evidence>
<sequence>MIDILGIEPVKVSTDLASYSTFIYGPAKIGKSTLVHELYGDRVLHVMTEKRYKTLSGAHVVYVSKWSEFLDVMRQLRKPQVKERYDVISIDTVDNLADYAEKYVASKWEEESIGERTDTWGGDWRELKQTWKDGISMIEKNGFTAVFVSHSVQETTKIPVEDVTEGDANSLSDYSEVTEKGVNYLEFLRYKPDLSDRYMNPINKMVDNILFLTNASDSSGNEKRVIRTRESLQWIAGSTFEDIRPVIDLSAKDYEDAVSEAIQGYGKENLTEERQANFDVKTEELDFNVLMEEAKDFATKFYNVDKLDLLNAEVESIFGVGNKLTEATPKQVELLAVAVDRFKEIANKEGIA</sequence>
<dbReference type="AlphaFoldDB" id="A0ABD7X9L1"/>
<dbReference type="EMBL" id="CP118742">
    <property type="protein sequence ID" value="WEA58285.1"/>
    <property type="molecule type" value="Genomic_DNA"/>
</dbReference>
<proteinExistence type="predicted"/>
<evidence type="ECO:0000313" key="2">
    <source>
        <dbReference type="Proteomes" id="UP001214131"/>
    </source>
</evidence>
<name>A0ABD7X9L1_PEDPE</name>
<dbReference type="Pfam" id="PF13479">
    <property type="entry name" value="AAA_24"/>
    <property type="match status" value="1"/>
</dbReference>
<protein>
    <submittedName>
        <fullName evidence="1">AAA family ATPase</fullName>
    </submittedName>
</protein>
<organism evidence="1 2">
    <name type="scientific">Pediococcus pentosaceus</name>
    <dbReference type="NCBI Taxonomy" id="1255"/>
    <lineage>
        <taxon>Bacteria</taxon>
        <taxon>Bacillati</taxon>
        <taxon>Bacillota</taxon>
        <taxon>Bacilli</taxon>
        <taxon>Lactobacillales</taxon>
        <taxon>Lactobacillaceae</taxon>
        <taxon>Pediococcus</taxon>
    </lineage>
</organism>
<accession>A0ABD7X9L1</accession>
<geneLocation type="plasmid" evidence="1 2">
    <name>unnamed3</name>
</geneLocation>
<dbReference type="RefSeq" id="WP_275000732.1">
    <property type="nucleotide sequence ID" value="NZ_CP118742.1"/>
</dbReference>
<gene>
    <name evidence="1" type="ORF">PWB86_09760</name>
</gene>
<dbReference type="InterPro" id="IPR027417">
    <property type="entry name" value="P-loop_NTPase"/>
</dbReference>
<dbReference type="Proteomes" id="UP001214131">
    <property type="component" value="Plasmid unnamed3"/>
</dbReference>